<accession>A0A2G5C2B9</accession>
<name>A0A2G5C2B9_AQUCA</name>
<keyword evidence="2" id="KW-1185">Reference proteome</keyword>
<organism evidence="1 2">
    <name type="scientific">Aquilegia coerulea</name>
    <name type="common">Rocky mountain columbine</name>
    <dbReference type="NCBI Taxonomy" id="218851"/>
    <lineage>
        <taxon>Eukaryota</taxon>
        <taxon>Viridiplantae</taxon>
        <taxon>Streptophyta</taxon>
        <taxon>Embryophyta</taxon>
        <taxon>Tracheophyta</taxon>
        <taxon>Spermatophyta</taxon>
        <taxon>Magnoliopsida</taxon>
        <taxon>Ranunculales</taxon>
        <taxon>Ranunculaceae</taxon>
        <taxon>Thalictroideae</taxon>
        <taxon>Aquilegia</taxon>
    </lineage>
</organism>
<dbReference type="AlphaFoldDB" id="A0A2G5C2B9"/>
<evidence type="ECO:0000313" key="2">
    <source>
        <dbReference type="Proteomes" id="UP000230069"/>
    </source>
</evidence>
<evidence type="ECO:0000313" key="1">
    <source>
        <dbReference type="EMBL" id="PIA25391.1"/>
    </source>
</evidence>
<dbReference type="EMBL" id="KZ305133">
    <property type="protein sequence ID" value="PIA25391.1"/>
    <property type="molecule type" value="Genomic_DNA"/>
</dbReference>
<dbReference type="Proteomes" id="UP000230069">
    <property type="component" value="Unassembled WGS sequence"/>
</dbReference>
<dbReference type="InParanoid" id="A0A2G5C2B9"/>
<reference evidence="1 2" key="1">
    <citation type="submission" date="2017-09" db="EMBL/GenBank/DDBJ databases">
        <title>WGS assembly of Aquilegia coerulea Goldsmith.</title>
        <authorList>
            <person name="Hodges S."/>
            <person name="Kramer E."/>
            <person name="Nordborg M."/>
            <person name="Tomkins J."/>
            <person name="Borevitz J."/>
            <person name="Derieg N."/>
            <person name="Yan J."/>
            <person name="Mihaltcheva S."/>
            <person name="Hayes R.D."/>
            <person name="Rokhsar D."/>
        </authorList>
    </citation>
    <scope>NUCLEOTIDE SEQUENCE [LARGE SCALE GENOMIC DNA]</scope>
    <source>
        <strain evidence="2">cv. Goldsmith</strain>
    </source>
</reference>
<gene>
    <name evidence="1" type="ORF">AQUCO_11700007v1</name>
</gene>
<protein>
    <submittedName>
        <fullName evidence="1">Uncharacterized protein</fullName>
    </submittedName>
</protein>
<proteinExistence type="predicted"/>
<sequence>MSNLMVARLSHSHLVSSSPPSAVWKLSYLSTLAPPPSISEMLPFLSVQFFFSVYNQFFFHQPVYSPQRIS</sequence>